<feature type="domain" description="GGDEF" evidence="4">
    <location>
        <begin position="870"/>
        <end position="1004"/>
    </location>
</feature>
<dbReference type="SMART" id="SM00091">
    <property type="entry name" value="PAS"/>
    <property type="match status" value="1"/>
</dbReference>
<dbReference type="InterPro" id="IPR029787">
    <property type="entry name" value="Nucleotide_cyclase"/>
</dbReference>
<dbReference type="InterPro" id="IPR001610">
    <property type="entry name" value="PAC"/>
</dbReference>
<dbReference type="eggNOG" id="COG3706">
    <property type="taxonomic scope" value="Bacteria"/>
</dbReference>
<dbReference type="AlphaFoldDB" id="A1K870"/>
<dbReference type="GO" id="GO:1902201">
    <property type="term" value="P:negative regulation of bacterial-type flagellum-dependent cell motility"/>
    <property type="evidence" value="ECO:0007669"/>
    <property type="project" value="TreeGrafter"/>
</dbReference>
<dbReference type="eggNOG" id="COG4191">
    <property type="taxonomic scope" value="Bacteria"/>
</dbReference>
<dbReference type="Proteomes" id="UP000002588">
    <property type="component" value="Chromosome"/>
</dbReference>
<gene>
    <name evidence="5" type="ordered locus">azo2408</name>
</gene>
<dbReference type="Gene3D" id="3.30.70.270">
    <property type="match status" value="1"/>
</dbReference>
<dbReference type="GO" id="GO:0052621">
    <property type="term" value="F:diguanylate cyclase activity"/>
    <property type="evidence" value="ECO:0007669"/>
    <property type="project" value="UniProtKB-EC"/>
</dbReference>
<dbReference type="EC" id="2.7.7.65" evidence="1"/>
<dbReference type="STRING" id="62928.azo2408"/>
<comment type="catalytic activity">
    <reaction evidence="2">
        <text>2 GTP = 3',3'-c-di-GMP + 2 diphosphate</text>
        <dbReference type="Rhea" id="RHEA:24898"/>
        <dbReference type="ChEBI" id="CHEBI:33019"/>
        <dbReference type="ChEBI" id="CHEBI:37565"/>
        <dbReference type="ChEBI" id="CHEBI:58805"/>
        <dbReference type="EC" id="2.7.7.65"/>
    </reaction>
</comment>
<dbReference type="Pfam" id="PF11845">
    <property type="entry name" value="Tll0287-like"/>
    <property type="match status" value="1"/>
</dbReference>
<dbReference type="GO" id="GO:0043709">
    <property type="term" value="P:cell adhesion involved in single-species biofilm formation"/>
    <property type="evidence" value="ECO:0007669"/>
    <property type="project" value="TreeGrafter"/>
</dbReference>
<accession>A1K870</accession>
<evidence type="ECO:0000256" key="2">
    <source>
        <dbReference type="ARBA" id="ARBA00034247"/>
    </source>
</evidence>
<name>A1K870_AZOSB</name>
<dbReference type="InterPro" id="IPR029016">
    <property type="entry name" value="GAF-like_dom_sf"/>
</dbReference>
<dbReference type="CDD" id="cd01949">
    <property type="entry name" value="GGDEF"/>
    <property type="match status" value="1"/>
</dbReference>
<evidence type="ECO:0000259" key="3">
    <source>
        <dbReference type="PROSITE" id="PS50113"/>
    </source>
</evidence>
<sequence length="1005" mass="112017">MRHFWLPVLLWTGLIGTFYGISDWMHRDDARHEAELVAEAYLRKDMAFRRWVTRHQGVYVPPTATTPPNPYLEVPERDVTTTNGRVLTLLNPAYATRQVLEAFAESDGIRGKLTALQVTNPINTPDTWERTALHELQSGARYFSELDSIQGVSMLRYMLPVYMEAGCVGCHGNTEVPIGGLRGGFSVTMPFAPFQRRHEADRRLTAGSHSAAWLLGLGLLGLMRRRRREQYLDEVAAEQLRRQKELCSAALLDISTRAASEGERSCVESGLEAAQQITGSTVAYLHFINDDQRTIELCAWSRETLAQCEADYDRHYPLDRAGVWADCVRLKRPVIHNNYDQIVGRRGLPGGHIKLQRHLAVPVMDSIGVRMLIGVGNKPGDYVATDVEVLSGLAEGLWSTVVRVRAHSRLEANERMLREAQDIARLGSWECDLANGQLTLSDIARDLLSPAERVEGEPDAPTSLKALHAFVGSAQWDEHFRRIRAQVNERGEVDLELRYRPPRGEARMLRLRGSVLRAPDGTAQRVVGTVQDISSHSELNLLRSSTSNLSALFESTDRVVWSVDRDFRLIIANQAAQRFFALRFGKRIQPGDICLPLAQDERERWTDYYRQAQAGSSVAAELDQVASDPRWLDIRLAPAGQEGIAIIYGVDLTDRKRAELERQQAMERMQAMVDRLAERDRHNSLINRLHDLLQSCRSEAEARQVIAPLFGELFQGFDAALMLVDATDGTLHVAAHAGDPQLPPQFGLDSCWGLRRGEPHEIPPGGSPVCAHFGSAPEHGYCCQPMIVDADVVGLLSIRFPPAADESTLDNLHYLVRSTADSVKLSLSNLRLREALRQQAIHDPLTGLFNRRYLDDVLNHELVRAQRDGTPLTLAMLDIDHFKRFNDEYGHEAGDLVLAEIGRILREQLRRSDVPCRFGGEELAIVMPASSAENATERLEELAQMIGRLQLAFGGRRLPAVTLSAGVAEAPIHGADSAHLLRSADLALYQAKAQGRARIVSATAV</sequence>
<reference evidence="5 6" key="1">
    <citation type="journal article" date="2006" name="Nat. Biotechnol.">
        <title>Complete genome of the mutualistic, N2-fixing grass endophyte Azoarcus sp. strain BH72.</title>
        <authorList>
            <person name="Krause A."/>
            <person name="Ramakumar A."/>
            <person name="Bartels D."/>
            <person name="Battistoni F."/>
            <person name="Bekel T."/>
            <person name="Boch J."/>
            <person name="Boehm M."/>
            <person name="Friedrich F."/>
            <person name="Hurek T."/>
            <person name="Krause L."/>
            <person name="Linke B."/>
            <person name="McHardy A.C."/>
            <person name="Sarkar A."/>
            <person name="Schneiker S."/>
            <person name="Syed A.A."/>
            <person name="Thauer R."/>
            <person name="Vorhoelter F.-J."/>
            <person name="Weidner S."/>
            <person name="Puehler A."/>
            <person name="Reinhold-Hurek B."/>
            <person name="Kaiser O."/>
            <person name="Goesmann A."/>
        </authorList>
    </citation>
    <scope>NUCLEOTIDE SEQUENCE [LARGE SCALE GENOMIC DNA]</scope>
    <source>
        <strain evidence="5 6">BH72</strain>
    </source>
</reference>
<dbReference type="PANTHER" id="PTHR45138:SF9">
    <property type="entry name" value="DIGUANYLATE CYCLASE DGCM-RELATED"/>
    <property type="match status" value="1"/>
</dbReference>
<dbReference type="PANTHER" id="PTHR45138">
    <property type="entry name" value="REGULATORY COMPONENTS OF SENSORY TRANSDUCTION SYSTEM"/>
    <property type="match status" value="1"/>
</dbReference>
<dbReference type="KEGG" id="azo:azo2408"/>
<dbReference type="Gene3D" id="3.30.450.40">
    <property type="match status" value="1"/>
</dbReference>
<dbReference type="SUPFAM" id="SSF55073">
    <property type="entry name" value="Nucleotide cyclase"/>
    <property type="match status" value="1"/>
</dbReference>
<dbReference type="eggNOG" id="COG2203">
    <property type="taxonomic scope" value="Bacteria"/>
</dbReference>
<dbReference type="PROSITE" id="PS50113">
    <property type="entry name" value="PAC"/>
    <property type="match status" value="1"/>
</dbReference>
<dbReference type="InterPro" id="IPR000700">
    <property type="entry name" value="PAS-assoc_C"/>
</dbReference>
<dbReference type="SUPFAM" id="SSF55781">
    <property type="entry name" value="GAF domain-like"/>
    <property type="match status" value="2"/>
</dbReference>
<keyword evidence="6" id="KW-1185">Reference proteome</keyword>
<dbReference type="InterPro" id="IPR021796">
    <property type="entry name" value="Tll0287-like_dom"/>
</dbReference>
<organism evidence="5 6">
    <name type="scientific">Azoarcus sp. (strain BH72)</name>
    <dbReference type="NCBI Taxonomy" id="418699"/>
    <lineage>
        <taxon>Bacteria</taxon>
        <taxon>Pseudomonadati</taxon>
        <taxon>Pseudomonadota</taxon>
        <taxon>Betaproteobacteria</taxon>
        <taxon>Rhodocyclales</taxon>
        <taxon>Zoogloeaceae</taxon>
        <taxon>Azoarcus</taxon>
    </lineage>
</organism>
<evidence type="ECO:0000313" key="5">
    <source>
        <dbReference type="EMBL" id="CAL95025.1"/>
    </source>
</evidence>
<evidence type="ECO:0000313" key="6">
    <source>
        <dbReference type="Proteomes" id="UP000002588"/>
    </source>
</evidence>
<dbReference type="InterPro" id="IPR000160">
    <property type="entry name" value="GGDEF_dom"/>
</dbReference>
<dbReference type="Gene3D" id="2.10.70.100">
    <property type="match status" value="1"/>
</dbReference>
<dbReference type="SMART" id="SM00267">
    <property type="entry name" value="GGDEF"/>
    <property type="match status" value="1"/>
</dbReference>
<dbReference type="Pfam" id="PF00990">
    <property type="entry name" value="GGDEF"/>
    <property type="match status" value="1"/>
</dbReference>
<evidence type="ECO:0000256" key="1">
    <source>
        <dbReference type="ARBA" id="ARBA00012528"/>
    </source>
</evidence>
<dbReference type="PROSITE" id="PS50887">
    <property type="entry name" value="GGDEF"/>
    <property type="match status" value="1"/>
</dbReference>
<dbReference type="Pfam" id="PF13185">
    <property type="entry name" value="GAF_2"/>
    <property type="match status" value="1"/>
</dbReference>
<dbReference type="RefSeq" id="WP_011766139.1">
    <property type="nucleotide sequence ID" value="NC_008702.1"/>
</dbReference>
<dbReference type="EMBL" id="AM406670">
    <property type="protein sequence ID" value="CAL95025.1"/>
    <property type="molecule type" value="Genomic_DNA"/>
</dbReference>
<dbReference type="GO" id="GO:0005886">
    <property type="term" value="C:plasma membrane"/>
    <property type="evidence" value="ECO:0007669"/>
    <property type="project" value="TreeGrafter"/>
</dbReference>
<dbReference type="NCBIfam" id="TIGR00254">
    <property type="entry name" value="GGDEF"/>
    <property type="match status" value="1"/>
</dbReference>
<dbReference type="InterPro" id="IPR043128">
    <property type="entry name" value="Rev_trsase/Diguanyl_cyclase"/>
</dbReference>
<dbReference type="HOGENOM" id="CLU_298725_0_0_4"/>
<dbReference type="InterPro" id="IPR000014">
    <property type="entry name" value="PAS"/>
</dbReference>
<dbReference type="FunFam" id="3.30.70.270:FF:000001">
    <property type="entry name" value="Diguanylate cyclase domain protein"/>
    <property type="match status" value="1"/>
</dbReference>
<dbReference type="InterPro" id="IPR035965">
    <property type="entry name" value="PAS-like_dom_sf"/>
</dbReference>
<dbReference type="Gene3D" id="3.30.450.20">
    <property type="entry name" value="PAS domain"/>
    <property type="match status" value="2"/>
</dbReference>
<protein>
    <recommendedName>
        <fullName evidence="1">diguanylate cyclase</fullName>
        <ecNumber evidence="1">2.7.7.65</ecNumber>
    </recommendedName>
</protein>
<dbReference type="InterPro" id="IPR050469">
    <property type="entry name" value="Diguanylate_Cyclase"/>
</dbReference>
<dbReference type="InterPro" id="IPR003018">
    <property type="entry name" value="GAF"/>
</dbReference>
<feature type="domain" description="PAC" evidence="3">
    <location>
        <begin position="493"/>
        <end position="545"/>
    </location>
</feature>
<dbReference type="SUPFAM" id="SSF55785">
    <property type="entry name" value="PYP-like sensor domain (PAS domain)"/>
    <property type="match status" value="2"/>
</dbReference>
<dbReference type="SMART" id="SM00086">
    <property type="entry name" value="PAC"/>
    <property type="match status" value="1"/>
</dbReference>
<proteinExistence type="predicted"/>
<evidence type="ECO:0000259" key="4">
    <source>
        <dbReference type="PROSITE" id="PS50887"/>
    </source>
</evidence>